<comment type="similarity">
    <text evidence="3">Belongs to the CotF family.</text>
</comment>
<dbReference type="GO" id="GO:0030435">
    <property type="term" value="P:sporulation resulting in formation of a cellular spore"/>
    <property type="evidence" value="ECO:0007669"/>
    <property type="project" value="UniProtKB-KW"/>
</dbReference>
<comment type="subcellular location">
    <subcellularLocation>
        <location evidence="2">Spore coat</location>
    </subcellularLocation>
</comment>
<dbReference type="EMBL" id="WNZZ01000002">
    <property type="protein sequence ID" value="MUG21534.1"/>
    <property type="molecule type" value="Genomic_DNA"/>
</dbReference>
<dbReference type="PANTHER" id="PTHR39183:SF1">
    <property type="entry name" value="SPORE COAT PROTEIN F-LIKE PROTEIN YHCQ"/>
    <property type="match status" value="1"/>
</dbReference>
<dbReference type="PANTHER" id="PTHR39183">
    <property type="entry name" value="SPORE COAT PROTEIN F-LIKE PROTEIN YHCQ"/>
    <property type="match status" value="1"/>
</dbReference>
<reference evidence="4 5" key="1">
    <citation type="submission" date="2019-11" db="EMBL/GenBank/DDBJ databases">
        <title>Draft genome sequences of five Paenibacillus species of dairy origin.</title>
        <authorList>
            <person name="Olajide A.M."/>
            <person name="Chen S."/>
            <person name="Lapointe G."/>
        </authorList>
    </citation>
    <scope>NUCLEOTIDE SEQUENCE [LARGE SCALE GENOMIC DNA]</scope>
    <source>
        <strain evidence="4 5">3CT49</strain>
    </source>
</reference>
<evidence type="ECO:0000313" key="4">
    <source>
        <dbReference type="EMBL" id="MUG21534.1"/>
    </source>
</evidence>
<proteinExistence type="inferred from homology"/>
<sequence>MECEIVNNEWKQEHLAWHETLELHELVAFQSANLAAFKKKLPMVMDPELKALYAETIKTLEHNIRELLKFYPLAPGMARNVSPDMTGFDAASLLGFAKASVRNYAASITETATPQLKETFQKQLLGAIALHTKIFNFMHRHGYYPAYNLEELLAHDVQMANQALNM</sequence>
<dbReference type="Proteomes" id="UP000442469">
    <property type="component" value="Unassembled WGS sequence"/>
</dbReference>
<keyword evidence="1" id="KW-0749">Sporulation</keyword>
<dbReference type="RefSeq" id="WP_051985420.1">
    <property type="nucleotide sequence ID" value="NZ_CP086393.1"/>
</dbReference>
<evidence type="ECO:0000256" key="3">
    <source>
        <dbReference type="ARBA" id="ARBA00024344"/>
    </source>
</evidence>
<dbReference type="OrthoDB" id="2703958at2"/>
<dbReference type="Gene3D" id="1.20.1260.10">
    <property type="match status" value="1"/>
</dbReference>
<dbReference type="InterPro" id="IPR012347">
    <property type="entry name" value="Ferritin-like"/>
</dbReference>
<dbReference type="AlphaFoldDB" id="A0A6N8EPW3"/>
<dbReference type="Pfam" id="PF07875">
    <property type="entry name" value="Coat_F"/>
    <property type="match status" value="1"/>
</dbReference>
<evidence type="ECO:0000256" key="1">
    <source>
        <dbReference type="ARBA" id="ARBA00022969"/>
    </source>
</evidence>
<organism evidence="4 5">
    <name type="scientific">Paenibacillus macerans</name>
    <name type="common">Bacillus macerans</name>
    <dbReference type="NCBI Taxonomy" id="44252"/>
    <lineage>
        <taxon>Bacteria</taxon>
        <taxon>Bacillati</taxon>
        <taxon>Bacillota</taxon>
        <taxon>Bacilli</taxon>
        <taxon>Bacillales</taxon>
        <taxon>Paenibacillaceae</taxon>
        <taxon>Paenibacillus</taxon>
    </lineage>
</organism>
<dbReference type="InterPro" id="IPR012851">
    <property type="entry name" value="Spore_coat_CotF-like"/>
</dbReference>
<name>A0A6N8EPW3_PAEMA</name>
<protein>
    <submittedName>
        <fullName evidence="4">Spore coat protein</fullName>
    </submittedName>
</protein>
<keyword evidence="4" id="KW-0946">Virion</keyword>
<evidence type="ECO:0000313" key="5">
    <source>
        <dbReference type="Proteomes" id="UP000442469"/>
    </source>
</evidence>
<evidence type="ECO:0000256" key="2">
    <source>
        <dbReference type="ARBA" id="ARBA00024325"/>
    </source>
</evidence>
<accession>A0A6N8EPW3</accession>
<keyword evidence="4" id="KW-0167">Capsid protein</keyword>
<gene>
    <name evidence="4" type="ORF">GNQ08_03695</name>
</gene>
<comment type="caution">
    <text evidence="4">The sequence shown here is derived from an EMBL/GenBank/DDBJ whole genome shotgun (WGS) entry which is preliminary data.</text>
</comment>